<evidence type="ECO:0000256" key="10">
    <source>
        <dbReference type="ARBA" id="ARBA00023237"/>
    </source>
</evidence>
<comment type="caution">
    <text evidence="13">The sequence shown here is derived from an EMBL/GenBank/DDBJ whole genome shotgun (WGS) entry which is preliminary data.</text>
</comment>
<keyword evidence="9" id="KW-0472">Membrane</keyword>
<dbReference type="InterPro" id="IPR050298">
    <property type="entry name" value="Gram-neg_bact_OMP"/>
</dbReference>
<evidence type="ECO:0000259" key="12">
    <source>
        <dbReference type="Pfam" id="PF13609"/>
    </source>
</evidence>
<dbReference type="PANTHER" id="PTHR34501">
    <property type="entry name" value="PROTEIN YDDL-RELATED"/>
    <property type="match status" value="1"/>
</dbReference>
<comment type="subunit">
    <text evidence="2">Homotrimer.</text>
</comment>
<comment type="subcellular location">
    <subcellularLocation>
        <location evidence="1">Cell outer membrane</location>
        <topology evidence="1">Multi-pass membrane protein</topology>
    </subcellularLocation>
</comment>
<evidence type="ECO:0000256" key="6">
    <source>
        <dbReference type="ARBA" id="ARBA00022729"/>
    </source>
</evidence>
<proteinExistence type="predicted"/>
<protein>
    <submittedName>
        <fullName evidence="13">Porin</fullName>
    </submittedName>
</protein>
<organism evidence="13 14">
    <name type="scientific">Ideonella oryzae</name>
    <dbReference type="NCBI Taxonomy" id="2937441"/>
    <lineage>
        <taxon>Bacteria</taxon>
        <taxon>Pseudomonadati</taxon>
        <taxon>Pseudomonadota</taxon>
        <taxon>Betaproteobacteria</taxon>
        <taxon>Burkholderiales</taxon>
        <taxon>Sphaerotilaceae</taxon>
        <taxon>Ideonella</taxon>
    </lineage>
</organism>
<feature type="chain" id="PRO_5045524922" evidence="11">
    <location>
        <begin position="18"/>
        <end position="345"/>
    </location>
</feature>
<reference evidence="13 14" key="1">
    <citation type="submission" date="2022-06" db="EMBL/GenBank/DDBJ databases">
        <title>Ideonella sp. NS12-5 Genome sequencing and assembly.</title>
        <authorList>
            <person name="Jung Y."/>
        </authorList>
    </citation>
    <scope>NUCLEOTIDE SEQUENCE [LARGE SCALE GENOMIC DNA]</scope>
    <source>
        <strain evidence="13 14">NS12-5</strain>
    </source>
</reference>
<evidence type="ECO:0000256" key="7">
    <source>
        <dbReference type="ARBA" id="ARBA00023065"/>
    </source>
</evidence>
<evidence type="ECO:0000256" key="5">
    <source>
        <dbReference type="ARBA" id="ARBA00022692"/>
    </source>
</evidence>
<dbReference type="SUPFAM" id="SSF56935">
    <property type="entry name" value="Porins"/>
    <property type="match status" value="1"/>
</dbReference>
<keyword evidence="4" id="KW-1134">Transmembrane beta strand</keyword>
<evidence type="ECO:0000256" key="3">
    <source>
        <dbReference type="ARBA" id="ARBA00022448"/>
    </source>
</evidence>
<keyword evidence="3" id="KW-0813">Transport</keyword>
<dbReference type="EMBL" id="JAMXMC010000012">
    <property type="protein sequence ID" value="MCO5978699.1"/>
    <property type="molecule type" value="Genomic_DNA"/>
</dbReference>
<feature type="domain" description="Porin" evidence="12">
    <location>
        <begin position="5"/>
        <end position="314"/>
    </location>
</feature>
<dbReference type="PRINTS" id="PR00184">
    <property type="entry name" value="NEISSPPORIN"/>
</dbReference>
<evidence type="ECO:0000256" key="9">
    <source>
        <dbReference type="ARBA" id="ARBA00023136"/>
    </source>
</evidence>
<evidence type="ECO:0000256" key="8">
    <source>
        <dbReference type="ARBA" id="ARBA00023114"/>
    </source>
</evidence>
<dbReference type="InterPro" id="IPR033900">
    <property type="entry name" value="Gram_neg_porin_domain"/>
</dbReference>
<gene>
    <name evidence="13" type="ORF">M0L44_18540</name>
</gene>
<dbReference type="InterPro" id="IPR002299">
    <property type="entry name" value="Porin_Neis"/>
</dbReference>
<dbReference type="Pfam" id="PF13609">
    <property type="entry name" value="Porin_4"/>
    <property type="match status" value="1"/>
</dbReference>
<evidence type="ECO:0000256" key="4">
    <source>
        <dbReference type="ARBA" id="ARBA00022452"/>
    </source>
</evidence>
<dbReference type="PANTHER" id="PTHR34501:SF9">
    <property type="entry name" value="MAJOR OUTER MEMBRANE PROTEIN P.IA"/>
    <property type="match status" value="1"/>
</dbReference>
<name>A0ABT1BR58_9BURK</name>
<keyword evidence="10" id="KW-0998">Cell outer membrane</keyword>
<feature type="signal peptide" evidence="11">
    <location>
        <begin position="1"/>
        <end position="17"/>
    </location>
</feature>
<dbReference type="InterPro" id="IPR023614">
    <property type="entry name" value="Porin_dom_sf"/>
</dbReference>
<evidence type="ECO:0000256" key="1">
    <source>
        <dbReference type="ARBA" id="ARBA00004571"/>
    </source>
</evidence>
<keyword evidence="6 11" id="KW-0732">Signal</keyword>
<dbReference type="CDD" id="cd00342">
    <property type="entry name" value="gram_neg_porins"/>
    <property type="match status" value="1"/>
</dbReference>
<evidence type="ECO:0000313" key="13">
    <source>
        <dbReference type="EMBL" id="MCO5978699.1"/>
    </source>
</evidence>
<dbReference type="Proteomes" id="UP001204851">
    <property type="component" value="Unassembled WGS sequence"/>
</dbReference>
<evidence type="ECO:0000256" key="11">
    <source>
        <dbReference type="SAM" id="SignalP"/>
    </source>
</evidence>
<dbReference type="InterPro" id="IPR001702">
    <property type="entry name" value="Porin_Gram-ve"/>
</dbReference>
<dbReference type="Gene3D" id="2.40.160.10">
    <property type="entry name" value="Porin"/>
    <property type="match status" value="1"/>
</dbReference>
<keyword evidence="8" id="KW-0626">Porin</keyword>
<keyword evidence="14" id="KW-1185">Reference proteome</keyword>
<keyword evidence="5" id="KW-0812">Transmembrane</keyword>
<dbReference type="PRINTS" id="PR00182">
    <property type="entry name" value="ECOLNEIPORIN"/>
</dbReference>
<sequence length="345" mass="36060">MLPVALAALLSVGAAHAQSSVTVYGLIDASLVWTNDVAGKRTLNEDSGVSQGNRLGFKGTEDLGGGLKANFILEHGFNTDAGTTAQGGVMWGRNASVGLSSDRYGSLSFGRTFDVTGDVFPAYAVATNTPAGLMAWSLPMNSAGGLGLTNRVSGMAVNNSVKYYSPKWAGFSFGGTYSLGEVSGKPTAYQSAYSLVASYAVGAFSTSAATYFKHDASPTEGNLKEYALGAAYQMEKMRLFGMLSQVGYSSGPKDRVTTGEIGLTYKVLPTVVLGAGLQAQKRRDLASADQITLTADYLFSKRTDAYVVLSNGRDREYGAQIEGALGGKSSSTAQTGLAVGLRHKF</sequence>
<evidence type="ECO:0000256" key="2">
    <source>
        <dbReference type="ARBA" id="ARBA00011233"/>
    </source>
</evidence>
<keyword evidence="7" id="KW-0406">Ion transport</keyword>
<evidence type="ECO:0000313" key="14">
    <source>
        <dbReference type="Proteomes" id="UP001204851"/>
    </source>
</evidence>
<accession>A0ABT1BR58</accession>